<dbReference type="Proteomes" id="UP001159363">
    <property type="component" value="Chromosome 2"/>
</dbReference>
<gene>
    <name evidence="1" type="ORF">PR048_005557</name>
</gene>
<protein>
    <submittedName>
        <fullName evidence="1">Uncharacterized protein</fullName>
    </submittedName>
</protein>
<organism evidence="1 2">
    <name type="scientific">Dryococelus australis</name>
    <dbReference type="NCBI Taxonomy" id="614101"/>
    <lineage>
        <taxon>Eukaryota</taxon>
        <taxon>Metazoa</taxon>
        <taxon>Ecdysozoa</taxon>
        <taxon>Arthropoda</taxon>
        <taxon>Hexapoda</taxon>
        <taxon>Insecta</taxon>
        <taxon>Pterygota</taxon>
        <taxon>Neoptera</taxon>
        <taxon>Polyneoptera</taxon>
        <taxon>Phasmatodea</taxon>
        <taxon>Verophasmatodea</taxon>
        <taxon>Anareolatae</taxon>
        <taxon>Phasmatidae</taxon>
        <taxon>Eurycanthinae</taxon>
        <taxon>Dryococelus</taxon>
    </lineage>
</organism>
<proteinExistence type="predicted"/>
<accession>A0ABQ9I8K3</accession>
<comment type="caution">
    <text evidence="1">The sequence shown here is derived from an EMBL/GenBank/DDBJ whole genome shotgun (WGS) entry which is preliminary data.</text>
</comment>
<name>A0ABQ9I8K3_9NEOP</name>
<sequence>MGPIMHLETTPDMLSTFAMVLTRNFKNLVPDLEDCCVFQNLKDASRLLSNNSSSLLEYVDNNNAEHFNHAVAKFVVSTLLQEEAMKQDATVLLCNIIPAAMAQYKLHKIMFDTSPGMSSKACQINRNRKVNLGRERRTKDQTNKM</sequence>
<dbReference type="EMBL" id="JARBHB010000002">
    <property type="protein sequence ID" value="KAJ8892976.1"/>
    <property type="molecule type" value="Genomic_DNA"/>
</dbReference>
<reference evidence="1 2" key="1">
    <citation type="submission" date="2023-02" db="EMBL/GenBank/DDBJ databases">
        <title>LHISI_Scaffold_Assembly.</title>
        <authorList>
            <person name="Stuart O.P."/>
            <person name="Cleave R."/>
            <person name="Magrath M.J.L."/>
            <person name="Mikheyev A.S."/>
        </authorList>
    </citation>
    <scope>NUCLEOTIDE SEQUENCE [LARGE SCALE GENOMIC DNA]</scope>
    <source>
        <strain evidence="1">Daus_M_001</strain>
        <tissue evidence="1">Leg muscle</tissue>
    </source>
</reference>
<evidence type="ECO:0000313" key="1">
    <source>
        <dbReference type="EMBL" id="KAJ8892976.1"/>
    </source>
</evidence>
<evidence type="ECO:0000313" key="2">
    <source>
        <dbReference type="Proteomes" id="UP001159363"/>
    </source>
</evidence>
<keyword evidence="2" id="KW-1185">Reference proteome</keyword>